<sequence>MINYTKGKWTASHPQDNHTAFISDNNFQQKILMSVQWGSDISEIEQRANAQLIAAAPDMYEVLKELLEWAELSYGDDTGIWADKYDPAIIKTKKALAKADK</sequence>
<name>A0A0F9HHD6_9ZZZZ</name>
<organism evidence="1">
    <name type="scientific">marine sediment metagenome</name>
    <dbReference type="NCBI Taxonomy" id="412755"/>
    <lineage>
        <taxon>unclassified sequences</taxon>
        <taxon>metagenomes</taxon>
        <taxon>ecological metagenomes</taxon>
    </lineage>
</organism>
<accession>A0A0F9HHD6</accession>
<dbReference type="AlphaFoldDB" id="A0A0F9HHD6"/>
<reference evidence="1" key="1">
    <citation type="journal article" date="2015" name="Nature">
        <title>Complex archaea that bridge the gap between prokaryotes and eukaryotes.</title>
        <authorList>
            <person name="Spang A."/>
            <person name="Saw J.H."/>
            <person name="Jorgensen S.L."/>
            <person name="Zaremba-Niedzwiedzka K."/>
            <person name="Martijn J."/>
            <person name="Lind A.E."/>
            <person name="van Eijk R."/>
            <person name="Schleper C."/>
            <person name="Guy L."/>
            <person name="Ettema T.J."/>
        </authorList>
    </citation>
    <scope>NUCLEOTIDE SEQUENCE</scope>
</reference>
<dbReference type="EMBL" id="LAZR01024613">
    <property type="protein sequence ID" value="KKL74552.1"/>
    <property type="molecule type" value="Genomic_DNA"/>
</dbReference>
<gene>
    <name evidence="1" type="ORF">LCGC14_2063730</name>
</gene>
<evidence type="ECO:0000313" key="1">
    <source>
        <dbReference type="EMBL" id="KKL74552.1"/>
    </source>
</evidence>
<proteinExistence type="predicted"/>
<comment type="caution">
    <text evidence="1">The sequence shown here is derived from an EMBL/GenBank/DDBJ whole genome shotgun (WGS) entry which is preliminary data.</text>
</comment>
<protein>
    <submittedName>
        <fullName evidence="1">Uncharacterized protein</fullName>
    </submittedName>
</protein>